<evidence type="ECO:0000313" key="8">
    <source>
        <dbReference type="Proteomes" id="UP001066276"/>
    </source>
</evidence>
<keyword evidence="4" id="KW-1015">Disulfide bond</keyword>
<dbReference type="GO" id="GO:0031982">
    <property type="term" value="C:vesicle"/>
    <property type="evidence" value="ECO:0007669"/>
    <property type="project" value="TreeGrafter"/>
</dbReference>
<evidence type="ECO:0000259" key="6">
    <source>
        <dbReference type="SMART" id="SM00043"/>
    </source>
</evidence>
<sequence length="169" mass="18830">MPIQGVGKESTGQQGRLKKTEKMLGAWQISLLAIVALGTVVPVVRSSKPGGWFDVDPQDKGLRKALTFAMLEYNKGSNDMYKRNIMNINKAKQQIVSGVNYEAEVVTGLTSCLQTAPKNEDCPFHTSPDMLKRSVCTFVVNYVPWLNQIKLISKRCSNQKRNGLQLRLS</sequence>
<dbReference type="InterPro" id="IPR000010">
    <property type="entry name" value="Cystatin_dom"/>
</dbReference>
<dbReference type="SUPFAM" id="SSF54403">
    <property type="entry name" value="Cystatin/monellin"/>
    <property type="match status" value="1"/>
</dbReference>
<dbReference type="PANTHER" id="PTHR46186">
    <property type="entry name" value="CYSTATIN"/>
    <property type="match status" value="1"/>
</dbReference>
<keyword evidence="5" id="KW-0812">Transmembrane</keyword>
<protein>
    <recommendedName>
        <fullName evidence="6">Cystatin domain-containing protein</fullName>
    </recommendedName>
</protein>
<gene>
    <name evidence="7" type="ORF">NDU88_006882</name>
</gene>
<feature type="domain" description="Cystatin" evidence="6">
    <location>
        <begin position="47"/>
        <end position="157"/>
    </location>
</feature>
<evidence type="ECO:0000256" key="1">
    <source>
        <dbReference type="ARBA" id="ARBA00009403"/>
    </source>
</evidence>
<dbReference type="Proteomes" id="UP001066276">
    <property type="component" value="Chromosome 5"/>
</dbReference>
<keyword evidence="5" id="KW-0472">Membrane</keyword>
<dbReference type="GO" id="GO:0005615">
    <property type="term" value="C:extracellular space"/>
    <property type="evidence" value="ECO:0007669"/>
    <property type="project" value="TreeGrafter"/>
</dbReference>
<evidence type="ECO:0000256" key="4">
    <source>
        <dbReference type="ARBA" id="ARBA00023157"/>
    </source>
</evidence>
<reference evidence="7" key="1">
    <citation type="journal article" date="2022" name="bioRxiv">
        <title>Sequencing and chromosome-scale assembly of the giantPleurodeles waltlgenome.</title>
        <authorList>
            <person name="Brown T."/>
            <person name="Elewa A."/>
            <person name="Iarovenko S."/>
            <person name="Subramanian E."/>
            <person name="Araus A.J."/>
            <person name="Petzold A."/>
            <person name="Susuki M."/>
            <person name="Suzuki K.-i.T."/>
            <person name="Hayashi T."/>
            <person name="Toyoda A."/>
            <person name="Oliveira C."/>
            <person name="Osipova E."/>
            <person name="Leigh N.D."/>
            <person name="Simon A."/>
            <person name="Yun M.H."/>
        </authorList>
    </citation>
    <scope>NUCLEOTIDE SEQUENCE</scope>
    <source>
        <strain evidence="7">20211129_DDA</strain>
        <tissue evidence="7">Liver</tissue>
    </source>
</reference>
<keyword evidence="5" id="KW-1133">Transmembrane helix</keyword>
<organism evidence="7 8">
    <name type="scientific">Pleurodeles waltl</name>
    <name type="common">Iberian ribbed newt</name>
    <dbReference type="NCBI Taxonomy" id="8319"/>
    <lineage>
        <taxon>Eukaryota</taxon>
        <taxon>Metazoa</taxon>
        <taxon>Chordata</taxon>
        <taxon>Craniata</taxon>
        <taxon>Vertebrata</taxon>
        <taxon>Euteleostomi</taxon>
        <taxon>Amphibia</taxon>
        <taxon>Batrachia</taxon>
        <taxon>Caudata</taxon>
        <taxon>Salamandroidea</taxon>
        <taxon>Salamandridae</taxon>
        <taxon>Pleurodelinae</taxon>
        <taxon>Pleurodeles</taxon>
    </lineage>
</organism>
<name>A0AAV7RNR3_PLEWA</name>
<dbReference type="EMBL" id="JANPWB010000009">
    <property type="protein sequence ID" value="KAJ1154126.1"/>
    <property type="molecule type" value="Genomic_DNA"/>
</dbReference>
<keyword evidence="2" id="KW-0646">Protease inhibitor</keyword>
<comment type="similarity">
    <text evidence="1">Belongs to the cystatin family.</text>
</comment>
<dbReference type="FunFam" id="3.10.450.10:FF:000004">
    <property type="entry name" value="Cystatin C"/>
    <property type="match status" value="1"/>
</dbReference>
<dbReference type="AlphaFoldDB" id="A0AAV7RNR3"/>
<evidence type="ECO:0000313" key="7">
    <source>
        <dbReference type="EMBL" id="KAJ1154126.1"/>
    </source>
</evidence>
<accession>A0AAV7RNR3</accession>
<feature type="transmembrane region" description="Helical" evidence="5">
    <location>
        <begin position="25"/>
        <end position="44"/>
    </location>
</feature>
<keyword evidence="8" id="KW-1185">Reference proteome</keyword>
<dbReference type="GO" id="GO:0005737">
    <property type="term" value="C:cytoplasm"/>
    <property type="evidence" value="ECO:0007669"/>
    <property type="project" value="TreeGrafter"/>
</dbReference>
<comment type="caution">
    <text evidence="7">The sequence shown here is derived from an EMBL/GenBank/DDBJ whole genome shotgun (WGS) entry which is preliminary data.</text>
</comment>
<dbReference type="CDD" id="cd00042">
    <property type="entry name" value="CY"/>
    <property type="match status" value="1"/>
</dbReference>
<dbReference type="GO" id="GO:0004869">
    <property type="term" value="F:cysteine-type endopeptidase inhibitor activity"/>
    <property type="evidence" value="ECO:0007669"/>
    <property type="project" value="UniProtKB-KW"/>
</dbReference>
<keyword evidence="3" id="KW-0789">Thiol protease inhibitor</keyword>
<dbReference type="Pfam" id="PF00031">
    <property type="entry name" value="Cystatin"/>
    <property type="match status" value="1"/>
</dbReference>
<dbReference type="InterPro" id="IPR046350">
    <property type="entry name" value="Cystatin_sf"/>
</dbReference>
<evidence type="ECO:0000256" key="3">
    <source>
        <dbReference type="ARBA" id="ARBA00022704"/>
    </source>
</evidence>
<evidence type="ECO:0000256" key="2">
    <source>
        <dbReference type="ARBA" id="ARBA00022690"/>
    </source>
</evidence>
<dbReference type="SMART" id="SM00043">
    <property type="entry name" value="CY"/>
    <property type="match status" value="1"/>
</dbReference>
<dbReference type="Gene3D" id="3.10.450.10">
    <property type="match status" value="1"/>
</dbReference>
<proteinExistence type="inferred from homology"/>
<dbReference type="PANTHER" id="PTHR46186:SF2">
    <property type="entry name" value="CYSTATIN"/>
    <property type="match status" value="1"/>
</dbReference>
<evidence type="ECO:0000256" key="5">
    <source>
        <dbReference type="SAM" id="Phobius"/>
    </source>
</evidence>